<gene>
    <name evidence="1" type="ORF">KUCAC02_009153</name>
</gene>
<protein>
    <submittedName>
        <fullName evidence="1">Uncharacterized protein</fullName>
    </submittedName>
</protein>
<keyword evidence="2" id="KW-1185">Reference proteome</keyword>
<accession>A0ACB9WSN6</accession>
<evidence type="ECO:0000313" key="1">
    <source>
        <dbReference type="EMBL" id="KAI4816852.1"/>
    </source>
</evidence>
<reference evidence="1" key="1">
    <citation type="submission" date="2022-05" db="EMBL/GenBank/DDBJ databases">
        <title>Chromosome-level genome of Chaenocephalus aceratus.</title>
        <authorList>
            <person name="Park H."/>
        </authorList>
    </citation>
    <scope>NUCLEOTIDE SEQUENCE</scope>
    <source>
        <strain evidence="1">KU_202001</strain>
    </source>
</reference>
<dbReference type="EMBL" id="CM043796">
    <property type="protein sequence ID" value="KAI4816852.1"/>
    <property type="molecule type" value="Genomic_DNA"/>
</dbReference>
<name>A0ACB9WSN6_CHAAC</name>
<feature type="non-terminal residue" evidence="1">
    <location>
        <position position="1"/>
    </location>
</feature>
<comment type="caution">
    <text evidence="1">The sequence shown here is derived from an EMBL/GenBank/DDBJ whole genome shotgun (WGS) entry which is preliminary data.</text>
</comment>
<organism evidence="1 2">
    <name type="scientific">Chaenocephalus aceratus</name>
    <name type="common">Blackfin icefish</name>
    <name type="synonym">Chaenichthys aceratus</name>
    <dbReference type="NCBI Taxonomy" id="36190"/>
    <lineage>
        <taxon>Eukaryota</taxon>
        <taxon>Metazoa</taxon>
        <taxon>Chordata</taxon>
        <taxon>Craniata</taxon>
        <taxon>Vertebrata</taxon>
        <taxon>Euteleostomi</taxon>
        <taxon>Actinopterygii</taxon>
        <taxon>Neopterygii</taxon>
        <taxon>Teleostei</taxon>
        <taxon>Neoteleostei</taxon>
        <taxon>Acanthomorphata</taxon>
        <taxon>Eupercaria</taxon>
        <taxon>Perciformes</taxon>
        <taxon>Notothenioidei</taxon>
        <taxon>Channichthyidae</taxon>
        <taxon>Chaenocephalus</taxon>
    </lineage>
</organism>
<dbReference type="Proteomes" id="UP001057452">
    <property type="component" value="Chromosome 12"/>
</dbReference>
<evidence type="ECO:0000313" key="2">
    <source>
        <dbReference type="Proteomes" id="UP001057452"/>
    </source>
</evidence>
<sequence>PMLLFPASCWNEAPVPLKSNNHSLSSGGLKGHSASGENPEQSRTSRLFPCRPAGGTKEQMQPLLAEPPREPTHLGPSRTMWTQPGSGFRFEKQKPSQSTSTLPTCERSVHLCRGNGGLGELSGTLRLDASICLLQLERLWIKLAQTGCFWQSTLMSLIPPALPHLPSHARSAETLRSIRRLLPTARTAQRT</sequence>
<proteinExistence type="predicted"/>